<keyword evidence="4" id="KW-1185">Reference proteome</keyword>
<dbReference type="InterPro" id="IPR006076">
    <property type="entry name" value="FAD-dep_OxRdtase"/>
</dbReference>
<dbReference type="Gene3D" id="1.10.10.1100">
    <property type="entry name" value="BFD-like [2Fe-2S]-binding domain"/>
    <property type="match status" value="1"/>
</dbReference>
<dbReference type="InterPro" id="IPR036188">
    <property type="entry name" value="FAD/NAD-bd_sf"/>
</dbReference>
<accession>A0A1H0AFT4</accession>
<dbReference type="CDD" id="cd19946">
    <property type="entry name" value="GlpA-like_Fer2_BFD-like"/>
    <property type="match status" value="1"/>
</dbReference>
<reference evidence="3 4" key="1">
    <citation type="submission" date="2016-10" db="EMBL/GenBank/DDBJ databases">
        <authorList>
            <person name="de Groot N.N."/>
        </authorList>
    </citation>
    <scope>NUCLEOTIDE SEQUENCE [LARGE SCALE GENOMIC DNA]</scope>
    <source>
        <strain evidence="3 4">DSM 16981</strain>
    </source>
</reference>
<dbReference type="RefSeq" id="WP_091652547.1">
    <property type="nucleotide sequence ID" value="NZ_FNHQ01000038.1"/>
</dbReference>
<name>A0A1H0AFT4_9FIRM</name>
<feature type="domain" description="FAD dependent oxidoreductase" evidence="1">
    <location>
        <begin position="6"/>
        <end position="359"/>
    </location>
</feature>
<evidence type="ECO:0000313" key="3">
    <source>
        <dbReference type="EMBL" id="SDN32410.1"/>
    </source>
</evidence>
<proteinExistence type="predicted"/>
<dbReference type="PANTHER" id="PTHR42720">
    <property type="entry name" value="GLYCEROL-3-PHOSPHATE DEHYDROGENASE"/>
    <property type="match status" value="1"/>
</dbReference>
<dbReference type="Proteomes" id="UP000199309">
    <property type="component" value="Unassembled WGS sequence"/>
</dbReference>
<dbReference type="SUPFAM" id="SSF54373">
    <property type="entry name" value="FAD-linked reductases, C-terminal domain"/>
    <property type="match status" value="1"/>
</dbReference>
<dbReference type="InterPro" id="IPR041854">
    <property type="entry name" value="BFD-like_2Fe2S-bd_dom_sf"/>
</dbReference>
<dbReference type="Gene3D" id="3.30.9.10">
    <property type="entry name" value="D-Amino Acid Oxidase, subunit A, domain 2"/>
    <property type="match status" value="1"/>
</dbReference>
<feature type="domain" description="BFD-like [2Fe-2S]-binding" evidence="2">
    <location>
        <begin position="404"/>
        <end position="457"/>
    </location>
</feature>
<protein>
    <submittedName>
        <fullName evidence="3">Glycerol-3-phosphate dehydrogenase</fullName>
    </submittedName>
</protein>
<dbReference type="STRING" id="349095.SAMN05660299_02519"/>
<dbReference type="Pfam" id="PF04324">
    <property type="entry name" value="Fer2_BFD"/>
    <property type="match status" value="1"/>
</dbReference>
<dbReference type="InterPro" id="IPR007419">
    <property type="entry name" value="BFD-like_2Fe2S-bd_dom"/>
</dbReference>
<dbReference type="Pfam" id="PF01266">
    <property type="entry name" value="DAO"/>
    <property type="match status" value="1"/>
</dbReference>
<dbReference type="Gene3D" id="3.50.50.60">
    <property type="entry name" value="FAD/NAD(P)-binding domain"/>
    <property type="match status" value="1"/>
</dbReference>
<evidence type="ECO:0000259" key="1">
    <source>
        <dbReference type="Pfam" id="PF01266"/>
    </source>
</evidence>
<organism evidence="3 4">
    <name type="scientific">Megasphaera paucivorans</name>
    <dbReference type="NCBI Taxonomy" id="349095"/>
    <lineage>
        <taxon>Bacteria</taxon>
        <taxon>Bacillati</taxon>
        <taxon>Bacillota</taxon>
        <taxon>Negativicutes</taxon>
        <taxon>Veillonellales</taxon>
        <taxon>Veillonellaceae</taxon>
        <taxon>Megasphaera</taxon>
    </lineage>
</organism>
<gene>
    <name evidence="3" type="ORF">SAMN05660299_02519</name>
</gene>
<dbReference type="AlphaFoldDB" id="A0A1H0AFT4"/>
<dbReference type="EMBL" id="FNHQ01000038">
    <property type="protein sequence ID" value="SDN32410.1"/>
    <property type="molecule type" value="Genomic_DNA"/>
</dbReference>
<dbReference type="InterPro" id="IPR052745">
    <property type="entry name" value="G3P_Oxidase/Oxidoreductase"/>
</dbReference>
<sequence>MTKQADVVVIGGGITGTAVLHELAKYNLRAILVEQEPELAAGTTKANSAVLHAGFDAPEGSIKARMNVEGNKLYHDLKDELDLQIRWSGSFVVAMDDEQMAVLRDLLKRGQDNGVPGLEIWDGDAVRKSEPNVSKDIKGALWAPTAGICWPFGLALAFAENAVVNGAEILRECTVTDIIVEQGAVKSVETDQGSIETKYVINAAGIHADEISHLAGDNSFAIHPRKGEYILFDKTAQKNLVYSPIFPTPTKMGKGILVCATTHGNVFVGPNAQDMNDDEKDNTAVTISGMDETLEKARRLVPNIPVGAAITEFAGVRAVSSTGDFILGPSKITKGLIQAAGIQSPGLTSAPAIAKYLTDAIVREMGAVKKSDYKKGRPAQPCFRMLTNADQRALIAKDSRYGRVICRCETVTEGEIVDAIHRPVGARTVDGVKRRTRAGMGRCQGGFCGPRVIQILSRELHIPITKVRKEMKKSYMFYDKETQSGGKA</sequence>
<evidence type="ECO:0000259" key="2">
    <source>
        <dbReference type="Pfam" id="PF04324"/>
    </source>
</evidence>
<dbReference type="SUPFAM" id="SSF51905">
    <property type="entry name" value="FAD/NAD(P)-binding domain"/>
    <property type="match status" value="1"/>
</dbReference>
<dbReference type="PANTHER" id="PTHR42720:SF1">
    <property type="entry name" value="GLYCEROL 3-PHOSPHATE OXIDASE"/>
    <property type="match status" value="1"/>
</dbReference>
<dbReference type="OrthoDB" id="9801699at2"/>
<evidence type="ECO:0000313" key="4">
    <source>
        <dbReference type="Proteomes" id="UP000199309"/>
    </source>
</evidence>